<keyword evidence="1" id="KW-0472">Membrane</keyword>
<dbReference type="RefSeq" id="WP_159361582.1">
    <property type="nucleotide sequence ID" value="NZ_CP047394.1"/>
</dbReference>
<dbReference type="EMBL" id="CP047394">
    <property type="protein sequence ID" value="QHE60673.1"/>
    <property type="molecule type" value="Genomic_DNA"/>
</dbReference>
<evidence type="ECO:0000256" key="1">
    <source>
        <dbReference type="SAM" id="Phobius"/>
    </source>
</evidence>
<dbReference type="GO" id="GO:0004497">
    <property type="term" value="F:monooxygenase activity"/>
    <property type="evidence" value="ECO:0007669"/>
    <property type="project" value="UniProtKB-KW"/>
</dbReference>
<keyword evidence="1" id="KW-1133">Transmembrane helix</keyword>
<feature type="transmembrane region" description="Helical" evidence="1">
    <location>
        <begin position="191"/>
        <end position="212"/>
    </location>
</feature>
<protein>
    <submittedName>
        <fullName evidence="2">Beta-carotene 15,15'-monooxygenase</fullName>
    </submittedName>
</protein>
<gene>
    <name evidence="2" type="ORF">FHE72_06160</name>
</gene>
<feature type="transmembrane region" description="Helical" evidence="1">
    <location>
        <begin position="95"/>
        <end position="119"/>
    </location>
</feature>
<keyword evidence="2" id="KW-0560">Oxidoreductase</keyword>
<feature type="transmembrane region" description="Helical" evidence="1">
    <location>
        <begin position="218"/>
        <end position="236"/>
    </location>
</feature>
<organism evidence="2 3">
    <name type="scientific">Rossellomorea vietnamensis</name>
    <dbReference type="NCBI Taxonomy" id="218284"/>
    <lineage>
        <taxon>Bacteria</taxon>
        <taxon>Bacillati</taxon>
        <taxon>Bacillota</taxon>
        <taxon>Bacilli</taxon>
        <taxon>Bacillales</taxon>
        <taxon>Bacillaceae</taxon>
        <taxon>Rossellomorea</taxon>
    </lineage>
</organism>
<evidence type="ECO:0000313" key="2">
    <source>
        <dbReference type="EMBL" id="QHE60673.1"/>
    </source>
</evidence>
<evidence type="ECO:0000313" key="3">
    <source>
        <dbReference type="Proteomes" id="UP000465062"/>
    </source>
</evidence>
<proteinExistence type="predicted"/>
<keyword evidence="1" id="KW-0812">Transmembrane</keyword>
<accession>A0A6I6UPJ1</accession>
<reference evidence="2 3" key="1">
    <citation type="submission" date="2019-06" db="EMBL/GenBank/DDBJ databases">
        <title>An operon consisting of a P-type ATPase gene and a transcriptional regular gene given the different cadmium resistance in Bacillus vietamensis 151-6 and Bacillus marisflavi 151-25.</title>
        <authorList>
            <person name="Yu X."/>
        </authorList>
    </citation>
    <scope>NUCLEOTIDE SEQUENCE [LARGE SCALE GENOMIC DNA]</scope>
    <source>
        <strain evidence="2 3">151-6</strain>
    </source>
</reference>
<feature type="transmembrane region" description="Helical" evidence="1">
    <location>
        <begin position="70"/>
        <end position="89"/>
    </location>
</feature>
<dbReference type="Proteomes" id="UP000465062">
    <property type="component" value="Chromosome"/>
</dbReference>
<keyword evidence="2" id="KW-0503">Monooxygenase</keyword>
<feature type="transmembrane region" description="Helical" evidence="1">
    <location>
        <begin position="42"/>
        <end position="63"/>
    </location>
</feature>
<dbReference type="AlphaFoldDB" id="A0A6I6UPJ1"/>
<name>A0A6I6UPJ1_9BACI</name>
<dbReference type="KEGG" id="bvq:FHE72_06160"/>
<sequence length="343" mass="39077">MVLRNSKWSLWALALLTLVLFSNVMLYQPIVQQFLAIELDRGAVLGSLVDLVIISPALAYAAFKVSKKQAAGFVVFGLVMARVIIPEEFFAPYTILLYSGVSFEALFFLAELGLIFLLIKRIPDIRAEMRSSQSGPIFSFLPAVERKVSRLPLIRIVASETLMVYYAFFSWRKKIPDHDGVVTMHHKTSAIAMNIMLIHAVAIETIGVHWWLHTKLPILSFILLILNVYSILLVLAEIQITRLHPVEVENGELRVVQGLRQRLILPLSNIEEIEWGEKKPVKGTMVFMQKDFEEIHPQVILIFKEPVEATLFMGKKEVVSKVALRVDDPEKLKRLLEQHEKRA</sequence>